<keyword evidence="3" id="KW-1185">Reference proteome</keyword>
<dbReference type="HOGENOM" id="CLU_061417_0_0_1"/>
<dbReference type="Proteomes" id="UP000054279">
    <property type="component" value="Unassembled WGS sequence"/>
</dbReference>
<name>A0A0C9U5S3_SPHS4</name>
<reference evidence="2 3" key="1">
    <citation type="submission" date="2014-06" db="EMBL/GenBank/DDBJ databases">
        <title>Evolutionary Origins and Diversification of the Mycorrhizal Mutualists.</title>
        <authorList>
            <consortium name="DOE Joint Genome Institute"/>
            <consortium name="Mycorrhizal Genomics Consortium"/>
            <person name="Kohler A."/>
            <person name="Kuo A."/>
            <person name="Nagy L.G."/>
            <person name="Floudas D."/>
            <person name="Copeland A."/>
            <person name="Barry K.W."/>
            <person name="Cichocki N."/>
            <person name="Veneault-Fourrey C."/>
            <person name="LaButti K."/>
            <person name="Lindquist E.A."/>
            <person name="Lipzen A."/>
            <person name="Lundell T."/>
            <person name="Morin E."/>
            <person name="Murat C."/>
            <person name="Riley R."/>
            <person name="Ohm R."/>
            <person name="Sun H."/>
            <person name="Tunlid A."/>
            <person name="Henrissat B."/>
            <person name="Grigoriev I.V."/>
            <person name="Hibbett D.S."/>
            <person name="Martin F."/>
        </authorList>
    </citation>
    <scope>NUCLEOTIDE SEQUENCE [LARGE SCALE GENOMIC DNA]</scope>
    <source>
        <strain evidence="2 3">SS14</strain>
    </source>
</reference>
<evidence type="ECO:0000256" key="1">
    <source>
        <dbReference type="SAM" id="MobiDB-lite"/>
    </source>
</evidence>
<dbReference type="OrthoDB" id="3366546at2759"/>
<organism evidence="2 3">
    <name type="scientific">Sphaerobolus stellatus (strain SS14)</name>
    <dbReference type="NCBI Taxonomy" id="990650"/>
    <lineage>
        <taxon>Eukaryota</taxon>
        <taxon>Fungi</taxon>
        <taxon>Dikarya</taxon>
        <taxon>Basidiomycota</taxon>
        <taxon>Agaricomycotina</taxon>
        <taxon>Agaricomycetes</taxon>
        <taxon>Phallomycetidae</taxon>
        <taxon>Geastrales</taxon>
        <taxon>Sphaerobolaceae</taxon>
        <taxon>Sphaerobolus</taxon>
    </lineage>
</organism>
<feature type="compositionally biased region" description="Basic and acidic residues" evidence="1">
    <location>
        <begin position="278"/>
        <end position="311"/>
    </location>
</feature>
<feature type="compositionally biased region" description="Basic and acidic residues" evidence="1">
    <location>
        <begin position="226"/>
        <end position="238"/>
    </location>
</feature>
<feature type="compositionally biased region" description="Basic and acidic residues" evidence="1">
    <location>
        <begin position="245"/>
        <end position="266"/>
    </location>
</feature>
<dbReference type="EMBL" id="KN837278">
    <property type="protein sequence ID" value="KIJ29649.1"/>
    <property type="molecule type" value="Genomic_DNA"/>
</dbReference>
<feature type="compositionally biased region" description="Basic and acidic residues" evidence="1">
    <location>
        <begin position="178"/>
        <end position="209"/>
    </location>
</feature>
<feature type="compositionally biased region" description="Low complexity" evidence="1">
    <location>
        <begin position="107"/>
        <end position="126"/>
    </location>
</feature>
<proteinExistence type="predicted"/>
<sequence length="318" mass="35572">MLDSVSYLTGYGWKGKGTALREGALSRPIAIPQKRTLAGLGKDRDEAFPFWDHLFAAASKSIKIKLSGDDDDDDDSQNGNEDSPPDALLRTTTGILSNRRPISISITSGSATPSEPESSSTPRLSLLAMAKRESARKRLYASFFRGPILGPDTNPEMIKSSRPDTPIIGGPSVISGESSKEKEKRAKAKETDNKTSQEKEKESKKRSIEDNTEENVSKKSKKGKGKERAVNDNAEKVTLELGVDVSKESTRKETREERQARKAAKVERRKAREAKKRAKEELRKVKEERRNSREERRKARELRHKEKEVKKLAKKGLT</sequence>
<gene>
    <name evidence="2" type="ORF">M422DRAFT_54071</name>
</gene>
<dbReference type="AlphaFoldDB" id="A0A0C9U5S3"/>
<protein>
    <recommendedName>
        <fullName evidence="4">G-patch domain-containing protein</fullName>
    </recommendedName>
</protein>
<evidence type="ECO:0000313" key="2">
    <source>
        <dbReference type="EMBL" id="KIJ29649.1"/>
    </source>
</evidence>
<evidence type="ECO:0000313" key="3">
    <source>
        <dbReference type="Proteomes" id="UP000054279"/>
    </source>
</evidence>
<feature type="compositionally biased region" description="Basic residues" evidence="1">
    <location>
        <begin position="267"/>
        <end position="277"/>
    </location>
</feature>
<accession>A0A0C9U5S3</accession>
<evidence type="ECO:0008006" key="4">
    <source>
        <dbReference type="Google" id="ProtNLM"/>
    </source>
</evidence>
<feature type="region of interest" description="Disordered" evidence="1">
    <location>
        <begin position="145"/>
        <end position="318"/>
    </location>
</feature>
<feature type="region of interest" description="Disordered" evidence="1">
    <location>
        <begin position="66"/>
        <end position="126"/>
    </location>
</feature>